<evidence type="ECO:0000313" key="2">
    <source>
        <dbReference type="Proteomes" id="UP001519307"/>
    </source>
</evidence>
<reference evidence="1 2" key="1">
    <citation type="submission" date="2021-03" db="EMBL/GenBank/DDBJ databases">
        <title>Genomic Encyclopedia of Type Strains, Phase IV (KMG-IV): sequencing the most valuable type-strain genomes for metagenomic binning, comparative biology and taxonomic classification.</title>
        <authorList>
            <person name="Goeker M."/>
        </authorList>
    </citation>
    <scope>NUCLEOTIDE SEQUENCE [LARGE SCALE GENOMIC DNA]</scope>
    <source>
        <strain evidence="1 2">DSM 28783</strain>
    </source>
</reference>
<name>A0ABS4KUU0_9CLOT</name>
<sequence>MGFGKFLLGAVGVVGAVVAAPIVMPAIAATAAGAAVTGAVGAAGTAVASTAVGSAVVGAVGTAGTAVVGTVSTVGAAVGTAAEAVGLSSVAAVAAGETGAAAVGTIATSVAVGAASSVSGAKKLSDASKIKDEANYRYNSKRQEFDSIEESTNGSLKKLGKLKVDVWKKFDKFVAVYEKIQNKPEISGDVTSESIKLTKDELKNIKGVAFTVQDMLKTSAGSIGAGGLIGIATSGGLASTITVASTGTAISTLSGAAATNATLAAFGGGSLASGGLGMAGGTAVLGGLTFAPMLVVGGIMVNSKGKASLNAANDISCEVDSAVSKMNEAEKLLNKVKALSEEVYTELYKLFSIYKRFIFSMEEVVSIKTNYEDFTDAERKLLEKTILSVLLLKTLTMTNILDSKNNNNVLEYSVKKTIKEVSEQRKNCLAS</sequence>
<dbReference type="EMBL" id="JAGGLM010000011">
    <property type="protein sequence ID" value="MBP2033221.1"/>
    <property type="molecule type" value="Genomic_DNA"/>
</dbReference>
<accession>A0ABS4KUU0</accession>
<evidence type="ECO:0000313" key="1">
    <source>
        <dbReference type="EMBL" id="MBP2033221.1"/>
    </source>
</evidence>
<gene>
    <name evidence="1" type="ORF">J2Z42_001908</name>
</gene>
<keyword evidence="2" id="KW-1185">Reference proteome</keyword>
<comment type="caution">
    <text evidence="1">The sequence shown here is derived from an EMBL/GenBank/DDBJ whole genome shotgun (WGS) entry which is preliminary data.</text>
</comment>
<organism evidence="1 2">
    <name type="scientific">Clostridium algifaecis</name>
    <dbReference type="NCBI Taxonomy" id="1472040"/>
    <lineage>
        <taxon>Bacteria</taxon>
        <taxon>Bacillati</taxon>
        <taxon>Bacillota</taxon>
        <taxon>Clostridia</taxon>
        <taxon>Eubacteriales</taxon>
        <taxon>Clostridiaceae</taxon>
        <taxon>Clostridium</taxon>
    </lineage>
</organism>
<dbReference type="RefSeq" id="WP_209702371.1">
    <property type="nucleotide sequence ID" value="NZ_JAGGLM010000011.1"/>
</dbReference>
<proteinExistence type="predicted"/>
<dbReference type="Proteomes" id="UP001519307">
    <property type="component" value="Unassembled WGS sequence"/>
</dbReference>
<protein>
    <submittedName>
        <fullName evidence="1">Uncharacterized protein</fullName>
    </submittedName>
</protein>